<dbReference type="Gene3D" id="3.30.70.1400">
    <property type="entry name" value="Aminomethyltransferase beta-barrel domains"/>
    <property type="match status" value="1"/>
</dbReference>
<dbReference type="Proteomes" id="UP001222087">
    <property type="component" value="Chromosome"/>
</dbReference>
<dbReference type="Gene3D" id="2.40.30.160">
    <property type="match status" value="1"/>
</dbReference>
<name>A0ABY8AXE7_9GAMM</name>
<protein>
    <submittedName>
        <fullName evidence="1">Folate-binding protein YgfZ</fullName>
    </submittedName>
</protein>
<dbReference type="SUPFAM" id="SSF103025">
    <property type="entry name" value="Folate-binding domain"/>
    <property type="match status" value="1"/>
</dbReference>
<dbReference type="EMBL" id="CP119078">
    <property type="protein sequence ID" value="WED44401.1"/>
    <property type="molecule type" value="Genomic_DNA"/>
</dbReference>
<dbReference type="PANTHER" id="PTHR22602:SF0">
    <property type="entry name" value="TRANSFERASE CAF17, MITOCHONDRIAL-RELATED"/>
    <property type="match status" value="1"/>
</dbReference>
<dbReference type="InterPro" id="IPR017703">
    <property type="entry name" value="YgfZ/GCV_T_CS"/>
</dbReference>
<dbReference type="InterPro" id="IPR045179">
    <property type="entry name" value="YgfZ/GcvT"/>
</dbReference>
<keyword evidence="2" id="KW-1185">Reference proteome</keyword>
<dbReference type="RefSeq" id="WP_275090219.1">
    <property type="nucleotide sequence ID" value="NZ_CP119078.1"/>
</dbReference>
<gene>
    <name evidence="1" type="ORF">PXX05_06350</name>
</gene>
<accession>A0ABY8AXE7</accession>
<dbReference type="NCBIfam" id="TIGR03317">
    <property type="entry name" value="ygfZ_signature"/>
    <property type="match status" value="1"/>
</dbReference>
<organism evidence="1 2">
    <name type="scientific">Legionella cardiaca</name>
    <dbReference type="NCBI Taxonomy" id="1071983"/>
    <lineage>
        <taxon>Bacteria</taxon>
        <taxon>Pseudomonadati</taxon>
        <taxon>Pseudomonadota</taxon>
        <taxon>Gammaproteobacteria</taxon>
        <taxon>Legionellales</taxon>
        <taxon>Legionellaceae</taxon>
        <taxon>Legionella</taxon>
    </lineage>
</organism>
<dbReference type="PANTHER" id="PTHR22602">
    <property type="entry name" value="TRANSFERASE CAF17, MITOCHONDRIAL-RELATED"/>
    <property type="match status" value="1"/>
</dbReference>
<dbReference type="Gene3D" id="3.30.70.1630">
    <property type="match status" value="1"/>
</dbReference>
<evidence type="ECO:0000313" key="1">
    <source>
        <dbReference type="EMBL" id="WED44401.1"/>
    </source>
</evidence>
<reference evidence="1 2" key="1">
    <citation type="submission" date="2023-02" db="EMBL/GenBank/DDBJ databases">
        <title>Genome Sequence of L. cardiaca H63T.</title>
        <authorList>
            <person name="Lopez A.E."/>
            <person name="Cianciotto N.P."/>
        </authorList>
    </citation>
    <scope>NUCLEOTIDE SEQUENCE [LARGE SCALE GENOMIC DNA]</scope>
    <source>
        <strain evidence="1 2">H63</strain>
    </source>
</reference>
<sequence>MTSIYLINQRPYTYTLSFQNEFTFQKNKNYLFELSHLGGVCVKGERAQEFLQGQLTCDVKKVTSTAMRQGAQCNLKGRILALLDVICWNDFQLILPNDLLVDTQNSLSKTAMLSRVTLEPANTYQIYGFYLNNPDDHLPTNVQLTSECFEVLQTDDYCSYYLGNNLYIFLVRDNLVNTFIEPFCQNQQYRGSLGWHYLQLCNKYLQIYPTTRGLFLPHRLDLHLSNYISFDKGCYKGQEIIARTHYRAKLKHGLRLFFIETKEPVLAGKKIFDASGNAEIGELIDFSPLDNNHYLIAASILFEHPWEIRIEDQTNTVALTNAT</sequence>
<proteinExistence type="predicted"/>
<evidence type="ECO:0000313" key="2">
    <source>
        <dbReference type="Proteomes" id="UP001222087"/>
    </source>
</evidence>